<sequence length="152" mass="16616">MLDNPRGRQTDPGNVERQTTNKHVNKKQRASGTGNQSGEDRLWMMSAVVFCVFAGAPRDDSFVFRGGRQIGEERKKEGTRCHLDPGSSMLEWARKERCTGRDRREEGAQGGGEGREREPGGGTSRGKGEVGCEGGRGWRGACLFTAIRMAGT</sequence>
<proteinExistence type="predicted"/>
<protein>
    <submittedName>
        <fullName evidence="1">Uncharacterized protein</fullName>
    </submittedName>
</protein>
<accession>A0ACC2H4J0</accession>
<evidence type="ECO:0000313" key="1">
    <source>
        <dbReference type="EMBL" id="KAJ8010831.1"/>
    </source>
</evidence>
<organism evidence="1 2">
    <name type="scientific">Dallia pectoralis</name>
    <name type="common">Alaska blackfish</name>
    <dbReference type="NCBI Taxonomy" id="75939"/>
    <lineage>
        <taxon>Eukaryota</taxon>
        <taxon>Metazoa</taxon>
        <taxon>Chordata</taxon>
        <taxon>Craniata</taxon>
        <taxon>Vertebrata</taxon>
        <taxon>Euteleostomi</taxon>
        <taxon>Actinopterygii</taxon>
        <taxon>Neopterygii</taxon>
        <taxon>Teleostei</taxon>
        <taxon>Protacanthopterygii</taxon>
        <taxon>Esociformes</taxon>
        <taxon>Umbridae</taxon>
        <taxon>Dallia</taxon>
    </lineage>
</organism>
<comment type="caution">
    <text evidence="1">The sequence shown here is derived from an EMBL/GenBank/DDBJ whole genome shotgun (WGS) entry which is preliminary data.</text>
</comment>
<name>A0ACC2H4J0_DALPE</name>
<dbReference type="Proteomes" id="UP001157502">
    <property type="component" value="Chromosome 6"/>
</dbReference>
<evidence type="ECO:0000313" key="2">
    <source>
        <dbReference type="Proteomes" id="UP001157502"/>
    </source>
</evidence>
<reference evidence="1" key="1">
    <citation type="submission" date="2021-05" db="EMBL/GenBank/DDBJ databases">
        <authorList>
            <person name="Pan Q."/>
            <person name="Jouanno E."/>
            <person name="Zahm M."/>
            <person name="Klopp C."/>
            <person name="Cabau C."/>
            <person name="Louis A."/>
            <person name="Berthelot C."/>
            <person name="Parey E."/>
            <person name="Roest Crollius H."/>
            <person name="Montfort J."/>
            <person name="Robinson-Rechavi M."/>
            <person name="Bouchez O."/>
            <person name="Lampietro C."/>
            <person name="Lopez Roques C."/>
            <person name="Donnadieu C."/>
            <person name="Postlethwait J."/>
            <person name="Bobe J."/>
            <person name="Dillon D."/>
            <person name="Chandos A."/>
            <person name="von Hippel F."/>
            <person name="Guiguen Y."/>
        </authorList>
    </citation>
    <scope>NUCLEOTIDE SEQUENCE</scope>
    <source>
        <strain evidence="1">YG-Jan2019</strain>
    </source>
</reference>
<keyword evidence="2" id="KW-1185">Reference proteome</keyword>
<dbReference type="EMBL" id="CM055733">
    <property type="protein sequence ID" value="KAJ8010831.1"/>
    <property type="molecule type" value="Genomic_DNA"/>
</dbReference>
<gene>
    <name evidence="1" type="ORF">DPEC_G00079210</name>
</gene>